<keyword evidence="1" id="KW-0472">Membrane</keyword>
<dbReference type="EMBL" id="QWGE01000006">
    <property type="protein sequence ID" value="RIJ34130.1"/>
    <property type="molecule type" value="Genomic_DNA"/>
</dbReference>
<dbReference type="OrthoDB" id="850943at2"/>
<evidence type="ECO:0000313" key="3">
    <source>
        <dbReference type="Proteomes" id="UP000266005"/>
    </source>
</evidence>
<feature type="transmembrane region" description="Helical" evidence="1">
    <location>
        <begin position="42"/>
        <end position="59"/>
    </location>
</feature>
<dbReference type="Proteomes" id="UP000266005">
    <property type="component" value="Unassembled WGS sequence"/>
</dbReference>
<keyword evidence="1" id="KW-0812">Transmembrane</keyword>
<dbReference type="AlphaFoldDB" id="A0A399RQM5"/>
<dbReference type="RefSeq" id="WP_119433540.1">
    <property type="nucleotide sequence ID" value="NZ_QWGE01000006.1"/>
</dbReference>
<gene>
    <name evidence="2" type="ORF">D1627_17400</name>
</gene>
<feature type="transmembrane region" description="Helical" evidence="1">
    <location>
        <begin position="12"/>
        <end position="30"/>
    </location>
</feature>
<evidence type="ECO:0000313" key="2">
    <source>
        <dbReference type="EMBL" id="RIJ34130.1"/>
    </source>
</evidence>
<proteinExistence type="predicted"/>
<feature type="transmembrane region" description="Helical" evidence="1">
    <location>
        <begin position="71"/>
        <end position="97"/>
    </location>
</feature>
<protein>
    <submittedName>
        <fullName evidence="2">DUF4199 domain-containing protein</fullName>
    </submittedName>
</protein>
<keyword evidence="1" id="KW-1133">Transmembrane helix</keyword>
<organism evidence="2 3">
    <name type="scientific">Pontibacter oryzae</name>
    <dbReference type="NCBI Taxonomy" id="2304593"/>
    <lineage>
        <taxon>Bacteria</taxon>
        <taxon>Pseudomonadati</taxon>
        <taxon>Bacteroidota</taxon>
        <taxon>Cytophagia</taxon>
        <taxon>Cytophagales</taxon>
        <taxon>Hymenobacteraceae</taxon>
        <taxon>Pontibacter</taxon>
    </lineage>
</organism>
<dbReference type="Pfam" id="PF13858">
    <property type="entry name" value="DUF4199"/>
    <property type="match status" value="1"/>
</dbReference>
<feature type="transmembrane region" description="Helical" evidence="1">
    <location>
        <begin position="149"/>
        <end position="167"/>
    </location>
</feature>
<keyword evidence="3" id="KW-1185">Reference proteome</keyword>
<reference evidence="3" key="1">
    <citation type="submission" date="2018-08" db="EMBL/GenBank/DDBJ databases">
        <title>Mucilaginibacter sp. MYSH2.</title>
        <authorList>
            <person name="Seo T."/>
        </authorList>
    </citation>
    <scope>NUCLEOTIDE SEQUENCE [LARGE SCALE GENOMIC DNA]</scope>
    <source>
        <strain evidence="3">KIRAN</strain>
    </source>
</reference>
<dbReference type="InterPro" id="IPR025250">
    <property type="entry name" value="DUF4199"/>
</dbReference>
<name>A0A399RQM5_9BACT</name>
<accession>A0A399RQM5</accession>
<evidence type="ECO:0000256" key="1">
    <source>
        <dbReference type="SAM" id="Phobius"/>
    </source>
</evidence>
<sequence length="169" mass="19095">MFNQTIVREGVRYGVLCGIACFALVALLYFTGYNPFGEWGRFTYLPIPLFIFLGIRNFKKYNQGQLSFGKGLRLGLAVSFYTALCTGMLIFVLIYLVGPEILQQHVAEMKALLEETREEQIKLLGQKMYDEGFKALDSITPSMLAADDFVRRIFAGGIFSLVAAVFFRK</sequence>
<comment type="caution">
    <text evidence="2">The sequence shown here is derived from an EMBL/GenBank/DDBJ whole genome shotgun (WGS) entry which is preliminary data.</text>
</comment>